<name>A0A4Y3QJB5_MICTE</name>
<comment type="caution">
    <text evidence="2">The sequence shown here is derived from an EMBL/GenBank/DDBJ whole genome shotgun (WGS) entry which is preliminary data.</text>
</comment>
<dbReference type="EMBL" id="BJML01000002">
    <property type="protein sequence ID" value="GEB45202.1"/>
    <property type="molecule type" value="Genomic_DNA"/>
</dbReference>
<evidence type="ECO:0000313" key="3">
    <source>
        <dbReference type="Proteomes" id="UP000319525"/>
    </source>
</evidence>
<keyword evidence="1" id="KW-0812">Transmembrane</keyword>
<reference evidence="2 3" key="1">
    <citation type="submission" date="2019-06" db="EMBL/GenBank/DDBJ databases">
        <title>Whole genome shotgun sequence of Microbacterium testaceum NBRC 12675.</title>
        <authorList>
            <person name="Hosoyama A."/>
            <person name="Uohara A."/>
            <person name="Ohji S."/>
            <person name="Ichikawa N."/>
        </authorList>
    </citation>
    <scope>NUCLEOTIDE SEQUENCE [LARGE SCALE GENOMIC DNA]</scope>
    <source>
        <strain evidence="2 3">NBRC 12675</strain>
    </source>
</reference>
<evidence type="ECO:0000313" key="2">
    <source>
        <dbReference type="EMBL" id="GEB45202.1"/>
    </source>
</evidence>
<protein>
    <submittedName>
        <fullName evidence="2">Uncharacterized protein</fullName>
    </submittedName>
</protein>
<feature type="transmembrane region" description="Helical" evidence="1">
    <location>
        <begin position="829"/>
        <end position="848"/>
    </location>
</feature>
<dbReference type="AlphaFoldDB" id="A0A4Y3QJB5"/>
<keyword evidence="1" id="KW-1133">Transmembrane helix</keyword>
<dbReference type="SUPFAM" id="SSF53850">
    <property type="entry name" value="Periplasmic binding protein-like II"/>
    <property type="match status" value="1"/>
</dbReference>
<keyword evidence="1" id="KW-0472">Membrane</keyword>
<sequence length="856" mass="88410">MKNQGNPVRLSAPHHRLRRVLASVVAGVVVSGVVFAAMSGGALAAPSASAADGADLGAATVSAASYDPDAANAPFPDLEVSVSQTRGLGAQGIEVSWKNAARSTPPSQQTGGENFLQIMQCWGDDPDDPGRPDRTTCQYGASGTFGGGRVGSPDWEYSIPKQDLPYTVLGKGVSEPSETAIPFRSSTLRNGEHEMVQRIADGKYVDGDRVDVNQNPFFSQYTSNEVSWAGSGSNGTGSAKFEVQTAVQSRGLGCGRRVEATDGTARGQSCWLVIIPRGTHDNGSPSITQPGLFWDSWKHHVAVRLDFRPLGSSCAIGAAERQVVGSELLASAISSWQPSLCANGGDIYNMITSNEADAVAAANAATTSAPLALTSRPYAGDSADDLIYAPVGLSAITIAFAIDRFPNPGSTDEVARSRAGLPFTSMKLTPRLIAKLLTSSYIDALPTETDRRHLGSNPRNLLFDPDFLAINDAEWKEQAIAGVGVSDMLVTQGRSDVAHTLWSYVLADPEARAFLDGEADPWGTRVNKYSSTNPQVNPNGALSLPTDTFPKADPTKREAVKGGAGELNVIGWRPFTNDLDTSGYLTLRGDAQVAGSWDPLANPPRYVKTPRSLQGTQAVIGLTDSAASEKYQIVSAELKNPAGAFVGLSNDAMSAAAAAMTSTTAQTQTVGFDFTSDAARSATAAYPLTLPIYAATNPYMTDAKARASYAAFIRYAAGYGQQPGVDLGQLPVGYAPISEAWHQQAVVAANVIQSGLIRSTAPSPTKAPAAAAPLASGTMPGASGSVAAAPAAAAAGSAASGDPVASGAVAGALAGAQTPVDPGVGGLPAVLPASLLAGVLAAGVVFLIPRLPRRLG</sequence>
<proteinExistence type="predicted"/>
<gene>
    <name evidence="2" type="ORF">MTE01_11470</name>
</gene>
<dbReference type="Proteomes" id="UP000319525">
    <property type="component" value="Unassembled WGS sequence"/>
</dbReference>
<organism evidence="2 3">
    <name type="scientific">Microbacterium testaceum</name>
    <name type="common">Aureobacterium testaceum</name>
    <name type="synonym">Brevibacterium testaceum</name>
    <dbReference type="NCBI Taxonomy" id="2033"/>
    <lineage>
        <taxon>Bacteria</taxon>
        <taxon>Bacillati</taxon>
        <taxon>Actinomycetota</taxon>
        <taxon>Actinomycetes</taxon>
        <taxon>Micrococcales</taxon>
        <taxon>Microbacteriaceae</taxon>
        <taxon>Microbacterium</taxon>
    </lineage>
</organism>
<evidence type="ECO:0000256" key="1">
    <source>
        <dbReference type="SAM" id="Phobius"/>
    </source>
</evidence>
<accession>A0A4Y3QJB5</accession>